<dbReference type="RefSeq" id="WP_017823146.1">
    <property type="nucleotide sequence ID" value="NZ_AORC01000009.1"/>
</dbReference>
<keyword evidence="1" id="KW-1133">Transmembrane helix</keyword>
<evidence type="ECO:0000313" key="2">
    <source>
        <dbReference type="EMBL" id="EYT49372.1"/>
    </source>
</evidence>
<dbReference type="OrthoDB" id="3171769at2"/>
<reference evidence="2 3" key="1">
    <citation type="journal article" date="2013" name="Genome Announc.">
        <title>Draft genome sequence of an Actinobacterium, Brachybacterium muris strain UCD-AY4.</title>
        <authorList>
            <person name="Lo J.R."/>
            <person name="Lang J.M."/>
            <person name="Darling A.E."/>
            <person name="Eisen J.A."/>
            <person name="Coil D.A."/>
        </authorList>
    </citation>
    <scope>NUCLEOTIDE SEQUENCE [LARGE SCALE GENOMIC DNA]</scope>
    <source>
        <strain evidence="2 3">UCD-AY4</strain>
    </source>
</reference>
<feature type="transmembrane region" description="Helical" evidence="1">
    <location>
        <begin position="121"/>
        <end position="142"/>
    </location>
</feature>
<dbReference type="NCBIfam" id="NF038403">
    <property type="entry name" value="perm_prefix_1"/>
    <property type="match status" value="1"/>
</dbReference>
<feature type="transmembrane region" description="Helical" evidence="1">
    <location>
        <begin position="239"/>
        <end position="263"/>
    </location>
</feature>
<keyword evidence="3" id="KW-1185">Reference proteome</keyword>
<dbReference type="STRING" id="1249481.D641_0108065"/>
<keyword evidence="1" id="KW-0472">Membrane</keyword>
<name>A0A022KXV6_9MICO</name>
<organism evidence="2 3">
    <name type="scientific">Brachybacterium muris UCD-AY4</name>
    <dbReference type="NCBI Taxonomy" id="1249481"/>
    <lineage>
        <taxon>Bacteria</taxon>
        <taxon>Bacillati</taxon>
        <taxon>Actinomycetota</taxon>
        <taxon>Actinomycetes</taxon>
        <taxon>Micrococcales</taxon>
        <taxon>Dermabacteraceae</taxon>
        <taxon>Brachybacterium</taxon>
    </lineage>
</organism>
<feature type="transmembrane region" description="Helical" evidence="1">
    <location>
        <begin position="283"/>
        <end position="304"/>
    </location>
</feature>
<proteinExistence type="predicted"/>
<dbReference type="EMBL" id="AORC01000009">
    <property type="protein sequence ID" value="EYT49372.1"/>
    <property type="molecule type" value="Genomic_DNA"/>
</dbReference>
<keyword evidence="1" id="KW-0812">Transmembrane</keyword>
<dbReference type="Proteomes" id="UP000019754">
    <property type="component" value="Unassembled WGS sequence"/>
</dbReference>
<sequence>MPTLTERYIAATTASLPAEAQQDVRAELGVSIADAVEARIEQGEDPAAAERAVLTELGDPVVLAAGYADRPLHLIGPRYYLTWWRLLKALLIIVPLCALGGVAVAQALIGSPVETIIAESLAIALSAAVHVFFWVTLVFVILERSGTPTGGGWDVDQLPQAQDPDARLSDVVASLALLAVTAAAVLWDGTRGVVHVRGETLSFLHPQLWPWWMAALFVLFALEAVIAVTVWIRRGWTAPLAAVNTLAALLVVSWALTLLGRGLLVNPAFTEAVLLDNGVDADVVRILGVLLGVGVTAIAGWDAASGWVKARRSTGPAR</sequence>
<dbReference type="AlphaFoldDB" id="A0A022KXV6"/>
<feature type="transmembrane region" description="Helical" evidence="1">
    <location>
        <begin position="209"/>
        <end position="232"/>
    </location>
</feature>
<feature type="transmembrane region" description="Helical" evidence="1">
    <location>
        <begin position="171"/>
        <end position="189"/>
    </location>
</feature>
<gene>
    <name evidence="2" type="ORF">D641_0108065</name>
</gene>
<accession>A0A022KXV6</accession>
<evidence type="ECO:0000256" key="1">
    <source>
        <dbReference type="SAM" id="Phobius"/>
    </source>
</evidence>
<feature type="transmembrane region" description="Helical" evidence="1">
    <location>
        <begin position="86"/>
        <end position="109"/>
    </location>
</feature>
<dbReference type="InterPro" id="IPR047928">
    <property type="entry name" value="Perm_prefix_1"/>
</dbReference>
<protein>
    <submittedName>
        <fullName evidence="2">Uncharacterized protein</fullName>
    </submittedName>
</protein>
<evidence type="ECO:0000313" key="3">
    <source>
        <dbReference type="Proteomes" id="UP000019754"/>
    </source>
</evidence>
<comment type="caution">
    <text evidence="2">The sequence shown here is derived from an EMBL/GenBank/DDBJ whole genome shotgun (WGS) entry which is preliminary data.</text>
</comment>
<dbReference type="HOGENOM" id="CLU_070045_0_0_11"/>